<dbReference type="PANTHER" id="PTHR33164">
    <property type="entry name" value="TRANSCRIPTIONAL REGULATOR, MARR FAMILY"/>
    <property type="match status" value="1"/>
</dbReference>
<dbReference type="PANTHER" id="PTHR33164:SF106">
    <property type="entry name" value="TRANSCRIPTIONAL REGULATORY PROTEIN"/>
    <property type="match status" value="1"/>
</dbReference>
<dbReference type="InterPro" id="IPR039422">
    <property type="entry name" value="MarR/SlyA-like"/>
</dbReference>
<dbReference type="RefSeq" id="WP_190178818.1">
    <property type="nucleotide sequence ID" value="NZ_BMVF01000008.1"/>
</dbReference>
<evidence type="ECO:0000259" key="1">
    <source>
        <dbReference type="PROSITE" id="PS50995"/>
    </source>
</evidence>
<dbReference type="SMART" id="SM00347">
    <property type="entry name" value="HTH_MARR"/>
    <property type="match status" value="1"/>
</dbReference>
<dbReference type="Gene3D" id="1.10.10.10">
    <property type="entry name" value="Winged helix-like DNA-binding domain superfamily/Winged helix DNA-binding domain"/>
    <property type="match status" value="1"/>
</dbReference>
<dbReference type="InterPro" id="IPR000835">
    <property type="entry name" value="HTH_MarR-typ"/>
</dbReference>
<dbReference type="SUPFAM" id="SSF46785">
    <property type="entry name" value="Winged helix' DNA-binding domain"/>
    <property type="match status" value="1"/>
</dbReference>
<dbReference type="AlphaFoldDB" id="A0A918Y4D6"/>
<dbReference type="PROSITE" id="PS50995">
    <property type="entry name" value="HTH_MARR_2"/>
    <property type="match status" value="1"/>
</dbReference>
<dbReference type="InterPro" id="IPR036388">
    <property type="entry name" value="WH-like_DNA-bd_sf"/>
</dbReference>
<feature type="domain" description="HTH marR-type" evidence="1">
    <location>
        <begin position="7"/>
        <end position="148"/>
    </location>
</feature>
<dbReference type="EMBL" id="BMVF01000008">
    <property type="protein sequence ID" value="GHD90564.1"/>
    <property type="molecule type" value="Genomic_DNA"/>
</dbReference>
<dbReference type="InterPro" id="IPR036390">
    <property type="entry name" value="WH_DNA-bd_sf"/>
</dbReference>
<evidence type="ECO:0000313" key="3">
    <source>
        <dbReference type="Proteomes" id="UP000608955"/>
    </source>
</evidence>
<sequence length="161" mass="17713">MRPDSEEDRSLGTLMSLATALRVQAARTVLFQAAVAQSIGLNATDFNCLSLLDLEGPMTPGRLAERAGLSRGGAITTVVDRLQKAGFVRRRPDAGDRRRVIVETVPEAFAERVDTAFADFRAALGKLLSELTTEQRELLLDVTNRSNEIFHTETVRLQSRT</sequence>
<gene>
    <name evidence="2" type="primary">ycgE</name>
    <name evidence="2" type="ORF">GCM10010508_35790</name>
</gene>
<reference evidence="2" key="2">
    <citation type="submission" date="2020-09" db="EMBL/GenBank/DDBJ databases">
        <authorList>
            <person name="Sun Q."/>
            <person name="Ohkuma M."/>
        </authorList>
    </citation>
    <scope>NUCLEOTIDE SEQUENCE</scope>
    <source>
        <strain evidence="2">JCM 4654</strain>
    </source>
</reference>
<dbReference type="GO" id="GO:0003700">
    <property type="term" value="F:DNA-binding transcription factor activity"/>
    <property type="evidence" value="ECO:0007669"/>
    <property type="project" value="InterPro"/>
</dbReference>
<comment type="caution">
    <text evidence="2">The sequence shown here is derived from an EMBL/GenBank/DDBJ whole genome shotgun (WGS) entry which is preliminary data.</text>
</comment>
<dbReference type="Proteomes" id="UP000608955">
    <property type="component" value="Unassembled WGS sequence"/>
</dbReference>
<evidence type="ECO:0000313" key="2">
    <source>
        <dbReference type="EMBL" id="GHD90564.1"/>
    </source>
</evidence>
<reference evidence="2" key="1">
    <citation type="journal article" date="2014" name="Int. J. Syst. Evol. Microbiol.">
        <title>Complete genome sequence of Corynebacterium casei LMG S-19264T (=DSM 44701T), isolated from a smear-ripened cheese.</title>
        <authorList>
            <consortium name="US DOE Joint Genome Institute (JGI-PGF)"/>
            <person name="Walter F."/>
            <person name="Albersmeier A."/>
            <person name="Kalinowski J."/>
            <person name="Ruckert C."/>
        </authorList>
    </citation>
    <scope>NUCLEOTIDE SEQUENCE</scope>
    <source>
        <strain evidence="2">JCM 4654</strain>
    </source>
</reference>
<name>A0A918Y4D6_9ACTN</name>
<dbReference type="Pfam" id="PF01047">
    <property type="entry name" value="MarR"/>
    <property type="match status" value="1"/>
</dbReference>
<keyword evidence="3" id="KW-1185">Reference proteome</keyword>
<protein>
    <submittedName>
        <fullName evidence="2">HTH-type transcriptional regulator YcgE</fullName>
    </submittedName>
</protein>
<accession>A0A918Y4D6</accession>
<organism evidence="2 3">
    <name type="scientific">Streptomyces naganishii JCM 4654</name>
    <dbReference type="NCBI Taxonomy" id="1306179"/>
    <lineage>
        <taxon>Bacteria</taxon>
        <taxon>Bacillati</taxon>
        <taxon>Actinomycetota</taxon>
        <taxon>Actinomycetes</taxon>
        <taxon>Kitasatosporales</taxon>
        <taxon>Streptomycetaceae</taxon>
        <taxon>Streptomyces</taxon>
    </lineage>
</organism>
<proteinExistence type="predicted"/>
<dbReference type="GO" id="GO:0006950">
    <property type="term" value="P:response to stress"/>
    <property type="evidence" value="ECO:0007669"/>
    <property type="project" value="TreeGrafter"/>
</dbReference>